<dbReference type="Proteomes" id="UP000034228">
    <property type="component" value="Unassembled WGS sequence"/>
</dbReference>
<gene>
    <name evidence="2" type="ORF">WG68_05605</name>
</gene>
<keyword evidence="3" id="KW-1185">Reference proteome</keyword>
<dbReference type="InterPro" id="IPR002575">
    <property type="entry name" value="Aminoglycoside_PTrfase"/>
</dbReference>
<dbReference type="Gene3D" id="3.30.200.20">
    <property type="entry name" value="Phosphorylase Kinase, domain 1"/>
    <property type="match status" value="1"/>
</dbReference>
<sequence length="301" mass="33147">MAGDLSAATATGNARQIAALCRHLEFFAEHPPLAITPLANGELNFNFLVETRRGRYVVRRYPVQVSGVCRQQELRCQHAAAIAGIAPAPLCLNNHQQVLISEFIDAGQPFVCSANSIPLLAGTLAQLHRLSAQTAVLQPLRYLQQQASIAGAEAAAGPLLARVLAVAKQYQELPQDPVLCHLDLHAGNVLWAGRKVWLLDFEFAQRADSYLDLAAVALYFQLSEAAEQLLLSAYTQHRKAFAGPPPQLKVKWLLAKIVFSGFCWLWYLSLPQHTPDRLTQLNCWQAKLEQLLALQAAQTLC</sequence>
<dbReference type="InterPro" id="IPR011009">
    <property type="entry name" value="Kinase-like_dom_sf"/>
</dbReference>
<organism evidence="2 3">
    <name type="scientific">Arsukibacterium ikkense</name>
    <dbReference type="NCBI Taxonomy" id="336831"/>
    <lineage>
        <taxon>Bacteria</taxon>
        <taxon>Pseudomonadati</taxon>
        <taxon>Pseudomonadota</taxon>
        <taxon>Gammaproteobacteria</taxon>
        <taxon>Chromatiales</taxon>
        <taxon>Chromatiaceae</taxon>
        <taxon>Arsukibacterium</taxon>
    </lineage>
</organism>
<protein>
    <recommendedName>
        <fullName evidence="1">Aminoglycoside phosphotransferase domain-containing protein</fullName>
    </recommendedName>
</protein>
<evidence type="ECO:0000313" key="2">
    <source>
        <dbReference type="EMBL" id="KKO46248.1"/>
    </source>
</evidence>
<dbReference type="OrthoDB" id="179763at2"/>
<dbReference type="AlphaFoldDB" id="A0A0M2VAT6"/>
<dbReference type="Gene3D" id="3.90.1200.10">
    <property type="match status" value="1"/>
</dbReference>
<dbReference type="RefSeq" id="WP_046556689.1">
    <property type="nucleotide sequence ID" value="NZ_LAHO01000004.1"/>
</dbReference>
<dbReference type="EMBL" id="LAHO01000004">
    <property type="protein sequence ID" value="KKO46248.1"/>
    <property type="molecule type" value="Genomic_DNA"/>
</dbReference>
<feature type="domain" description="Aminoglycoside phosphotransferase" evidence="1">
    <location>
        <begin position="35"/>
        <end position="234"/>
    </location>
</feature>
<dbReference type="PATRIC" id="fig|336831.14.peg.2861"/>
<reference evidence="2 3" key="1">
    <citation type="submission" date="2015-03" db="EMBL/GenBank/DDBJ databases">
        <title>Draft genome sequences of two protease-producing strains of Arsukibacterium isolated from two cold and alkaline environments.</title>
        <authorList>
            <person name="Lylloff J.E."/>
            <person name="Skov L.B."/>
            <person name="Jepsen M."/>
            <person name="Hallin P.F."/>
            <person name="Sorensen S.J."/>
            <person name="Stougaard P."/>
            <person name="Glaring M.A."/>
        </authorList>
    </citation>
    <scope>NUCLEOTIDE SEQUENCE [LARGE SCALE GENOMIC DNA]</scope>
    <source>
        <strain evidence="2 3">GCM72</strain>
    </source>
</reference>
<accession>A0A0M2VAT6</accession>
<name>A0A0M2VAT6_9GAMM</name>
<evidence type="ECO:0000259" key="1">
    <source>
        <dbReference type="Pfam" id="PF01636"/>
    </source>
</evidence>
<evidence type="ECO:0000313" key="3">
    <source>
        <dbReference type="Proteomes" id="UP000034228"/>
    </source>
</evidence>
<dbReference type="SUPFAM" id="SSF56112">
    <property type="entry name" value="Protein kinase-like (PK-like)"/>
    <property type="match status" value="1"/>
</dbReference>
<dbReference type="Pfam" id="PF01636">
    <property type="entry name" value="APH"/>
    <property type="match status" value="1"/>
</dbReference>
<proteinExistence type="predicted"/>
<dbReference type="STRING" id="336831.WG68_05605"/>
<comment type="caution">
    <text evidence="2">The sequence shown here is derived from an EMBL/GenBank/DDBJ whole genome shotgun (WGS) entry which is preliminary data.</text>
</comment>